<comment type="caution">
    <text evidence="5">The sequence shown here is derived from an EMBL/GenBank/DDBJ whole genome shotgun (WGS) entry which is preliminary data.</text>
</comment>
<sequence>MYPDGLKYSRKHQWVELDGNKAKIGITYYAQEKMGDVVFVELPLEGQSFQRGEGMGVIETISHIADIYAPVSGKVVDVNEELLTHPELLNEDPYRQGWLLEIELDNALEAKQLMSVEDYKSYIQKLETGKTIYL</sequence>
<dbReference type="RefSeq" id="WP_088553905.1">
    <property type="nucleotide sequence ID" value="NZ_BDGJ01000087.1"/>
</dbReference>
<evidence type="ECO:0000313" key="6">
    <source>
        <dbReference type="Proteomes" id="UP000197032"/>
    </source>
</evidence>
<dbReference type="OrthoDB" id="9796712at2"/>
<evidence type="ECO:0000259" key="4">
    <source>
        <dbReference type="PROSITE" id="PS50968"/>
    </source>
</evidence>
<dbReference type="SUPFAM" id="SSF51230">
    <property type="entry name" value="Single hybrid motif"/>
    <property type="match status" value="1"/>
</dbReference>
<dbReference type="GO" id="GO:0005960">
    <property type="term" value="C:glycine cleavage complex"/>
    <property type="evidence" value="ECO:0007669"/>
    <property type="project" value="InterPro"/>
</dbReference>
<dbReference type="GO" id="GO:0005829">
    <property type="term" value="C:cytosol"/>
    <property type="evidence" value="ECO:0007669"/>
    <property type="project" value="TreeGrafter"/>
</dbReference>
<accession>A0A1Z5HTG0</accession>
<dbReference type="HAMAP" id="MF_00272">
    <property type="entry name" value="GcvH"/>
    <property type="match status" value="1"/>
</dbReference>
<dbReference type="PANTHER" id="PTHR11715">
    <property type="entry name" value="GLYCINE CLEAVAGE SYSTEM H PROTEIN"/>
    <property type="match status" value="1"/>
</dbReference>
<dbReference type="InterPro" id="IPR033753">
    <property type="entry name" value="GCV_H/Fam206"/>
</dbReference>
<dbReference type="InterPro" id="IPR011053">
    <property type="entry name" value="Single_hybrid_motif"/>
</dbReference>
<dbReference type="InterPro" id="IPR017453">
    <property type="entry name" value="GCV_H_sub"/>
</dbReference>
<dbReference type="GO" id="GO:0009249">
    <property type="term" value="P:protein lipoylation"/>
    <property type="evidence" value="ECO:0007669"/>
    <property type="project" value="TreeGrafter"/>
</dbReference>
<evidence type="ECO:0000256" key="1">
    <source>
        <dbReference type="ARBA" id="ARBA00009249"/>
    </source>
</evidence>
<feature type="domain" description="Lipoyl-binding" evidence="4">
    <location>
        <begin position="21"/>
        <end position="103"/>
    </location>
</feature>
<dbReference type="PROSITE" id="PS50968">
    <property type="entry name" value="BIOTINYL_LIPOYL"/>
    <property type="match status" value="1"/>
</dbReference>
<gene>
    <name evidence="3" type="primary">gcvH</name>
    <name evidence="5" type="ORF">KKC1_17460</name>
</gene>
<evidence type="ECO:0000256" key="2">
    <source>
        <dbReference type="ARBA" id="ARBA00022823"/>
    </source>
</evidence>
<dbReference type="EMBL" id="BDGJ01000087">
    <property type="protein sequence ID" value="GAW92595.1"/>
    <property type="molecule type" value="Genomic_DNA"/>
</dbReference>
<comment type="cofactor">
    <cofactor evidence="3">
        <name>(R)-lipoate</name>
        <dbReference type="ChEBI" id="CHEBI:83088"/>
    </cofactor>
    <text evidence="3">Binds 1 lipoyl cofactor covalently.</text>
</comment>
<dbReference type="InterPro" id="IPR000089">
    <property type="entry name" value="Biotin_lipoyl"/>
</dbReference>
<evidence type="ECO:0000313" key="5">
    <source>
        <dbReference type="EMBL" id="GAW92595.1"/>
    </source>
</evidence>
<comment type="similarity">
    <text evidence="1 3">Belongs to the GcvH family.</text>
</comment>
<keyword evidence="2 3" id="KW-0450">Lipoyl</keyword>
<dbReference type="PANTHER" id="PTHR11715:SF3">
    <property type="entry name" value="GLYCINE CLEAVAGE SYSTEM H PROTEIN-RELATED"/>
    <property type="match status" value="1"/>
</dbReference>
<organism evidence="5 6">
    <name type="scientific">Calderihabitans maritimus</name>
    <dbReference type="NCBI Taxonomy" id="1246530"/>
    <lineage>
        <taxon>Bacteria</taxon>
        <taxon>Bacillati</taxon>
        <taxon>Bacillota</taxon>
        <taxon>Clostridia</taxon>
        <taxon>Neomoorellales</taxon>
        <taxon>Calderihabitantaceae</taxon>
        <taxon>Calderihabitans</taxon>
    </lineage>
</organism>
<dbReference type="Gene3D" id="2.40.50.100">
    <property type="match status" value="1"/>
</dbReference>
<protein>
    <recommendedName>
        <fullName evidence="3">Glycine cleavage system H protein</fullName>
    </recommendedName>
</protein>
<reference evidence="6" key="1">
    <citation type="journal article" date="2017" name="Appl. Environ. Microbiol.">
        <title>Genomic analysis of Calderihabitans maritimus KKC1, a thermophilic hydrogenogenic carboxydotrophic bacterium isolated from marine sediment.</title>
        <authorList>
            <person name="Omae K."/>
            <person name="Yoneda Y."/>
            <person name="Fukuyama Y."/>
            <person name="Yoshida T."/>
            <person name="Sako Y."/>
        </authorList>
    </citation>
    <scope>NUCLEOTIDE SEQUENCE [LARGE SCALE GENOMIC DNA]</scope>
    <source>
        <strain evidence="6">KKC1</strain>
    </source>
</reference>
<dbReference type="AlphaFoldDB" id="A0A1Z5HTG0"/>
<dbReference type="NCBIfam" id="TIGR00527">
    <property type="entry name" value="gcvH"/>
    <property type="match status" value="1"/>
</dbReference>
<dbReference type="NCBIfam" id="NF002270">
    <property type="entry name" value="PRK01202.1"/>
    <property type="match status" value="1"/>
</dbReference>
<comment type="caution">
    <text evidence="3">Lacks conserved residue(s) required for the propagation of feature annotation.</text>
</comment>
<keyword evidence="6" id="KW-1185">Reference proteome</keyword>
<dbReference type="Proteomes" id="UP000197032">
    <property type="component" value="Unassembled WGS sequence"/>
</dbReference>
<dbReference type="CDD" id="cd06848">
    <property type="entry name" value="GCS_H"/>
    <property type="match status" value="1"/>
</dbReference>
<dbReference type="Pfam" id="PF01597">
    <property type="entry name" value="GCV_H"/>
    <property type="match status" value="1"/>
</dbReference>
<proteinExistence type="inferred from homology"/>
<comment type="subunit">
    <text evidence="3">The glycine cleavage system is composed of four proteins: P, T, L and H.</text>
</comment>
<comment type="function">
    <text evidence="3">The glycine cleavage system catalyzes the degradation of glycine. The H protein shuttles the methylamine group of glycine from the P protein to the T protein.</text>
</comment>
<dbReference type="InterPro" id="IPR002930">
    <property type="entry name" value="GCV_H"/>
</dbReference>
<evidence type="ECO:0000256" key="3">
    <source>
        <dbReference type="HAMAP-Rule" id="MF_00272"/>
    </source>
</evidence>
<name>A0A1Z5HTG0_9FIRM</name>
<dbReference type="GO" id="GO:0019464">
    <property type="term" value="P:glycine decarboxylation via glycine cleavage system"/>
    <property type="evidence" value="ECO:0007669"/>
    <property type="project" value="UniProtKB-UniRule"/>
</dbReference>